<dbReference type="EMBL" id="BTGU01000133">
    <property type="protein sequence ID" value="GMN62701.1"/>
    <property type="molecule type" value="Genomic_DNA"/>
</dbReference>
<evidence type="ECO:0000313" key="2">
    <source>
        <dbReference type="EMBL" id="GMN62701.1"/>
    </source>
</evidence>
<dbReference type="AlphaFoldDB" id="A0AA88DY56"/>
<dbReference type="Proteomes" id="UP001187192">
    <property type="component" value="Unassembled WGS sequence"/>
</dbReference>
<keyword evidence="3" id="KW-1185">Reference proteome</keyword>
<name>A0AA88DY56_FICCA</name>
<reference evidence="2" key="1">
    <citation type="submission" date="2023-07" db="EMBL/GenBank/DDBJ databases">
        <title>draft genome sequence of fig (Ficus carica).</title>
        <authorList>
            <person name="Takahashi T."/>
            <person name="Nishimura K."/>
        </authorList>
    </citation>
    <scope>NUCLEOTIDE SEQUENCE</scope>
</reference>
<gene>
    <name evidence="2" type="ORF">TIFTF001_031783</name>
</gene>
<proteinExistence type="predicted"/>
<comment type="caution">
    <text evidence="2">The sequence shown here is derived from an EMBL/GenBank/DDBJ whole genome shotgun (WGS) entry which is preliminary data.</text>
</comment>
<protein>
    <submittedName>
        <fullName evidence="2">Uncharacterized protein</fullName>
    </submittedName>
</protein>
<evidence type="ECO:0000313" key="3">
    <source>
        <dbReference type="Proteomes" id="UP001187192"/>
    </source>
</evidence>
<feature type="region of interest" description="Disordered" evidence="1">
    <location>
        <begin position="26"/>
        <end position="48"/>
    </location>
</feature>
<organism evidence="2 3">
    <name type="scientific">Ficus carica</name>
    <name type="common">Common fig</name>
    <dbReference type="NCBI Taxonomy" id="3494"/>
    <lineage>
        <taxon>Eukaryota</taxon>
        <taxon>Viridiplantae</taxon>
        <taxon>Streptophyta</taxon>
        <taxon>Embryophyta</taxon>
        <taxon>Tracheophyta</taxon>
        <taxon>Spermatophyta</taxon>
        <taxon>Magnoliopsida</taxon>
        <taxon>eudicotyledons</taxon>
        <taxon>Gunneridae</taxon>
        <taxon>Pentapetalae</taxon>
        <taxon>rosids</taxon>
        <taxon>fabids</taxon>
        <taxon>Rosales</taxon>
        <taxon>Moraceae</taxon>
        <taxon>Ficeae</taxon>
        <taxon>Ficus</taxon>
    </lineage>
</organism>
<sequence length="48" mass="4781">MMGWGPARPGVGGWGCGHRRWGVAGDGAQVAGDGGKVIDDGEDWGGKG</sequence>
<evidence type="ECO:0000256" key="1">
    <source>
        <dbReference type="SAM" id="MobiDB-lite"/>
    </source>
</evidence>
<accession>A0AA88DY56</accession>
<feature type="compositionally biased region" description="Basic and acidic residues" evidence="1">
    <location>
        <begin position="36"/>
        <end position="48"/>
    </location>
</feature>